<evidence type="ECO:0000256" key="2">
    <source>
        <dbReference type="SAM" id="SignalP"/>
    </source>
</evidence>
<comment type="caution">
    <text evidence="3">The sequence shown here is derived from an EMBL/GenBank/DDBJ whole genome shotgun (WGS) entry which is preliminary data.</text>
</comment>
<dbReference type="PROSITE" id="PS51257">
    <property type="entry name" value="PROKAR_LIPOPROTEIN"/>
    <property type="match status" value="1"/>
</dbReference>
<keyword evidence="4" id="KW-1185">Reference proteome</keyword>
<feature type="signal peptide" evidence="2">
    <location>
        <begin position="1"/>
        <end position="18"/>
    </location>
</feature>
<evidence type="ECO:0000313" key="4">
    <source>
        <dbReference type="Proteomes" id="UP000295151"/>
    </source>
</evidence>
<evidence type="ECO:0000256" key="1">
    <source>
        <dbReference type="SAM" id="MobiDB-lite"/>
    </source>
</evidence>
<proteinExistence type="predicted"/>
<reference evidence="3 4" key="1">
    <citation type="submission" date="2019-03" db="EMBL/GenBank/DDBJ databases">
        <title>Genomic Encyclopedia of Type Strains, Phase III (KMG-III): the genomes of soil and plant-associated and newly described type strains.</title>
        <authorList>
            <person name="Whitman W."/>
        </authorList>
    </citation>
    <scope>NUCLEOTIDE SEQUENCE [LARGE SCALE GENOMIC DNA]</scope>
    <source>
        <strain evidence="3 4">VKM Ac-2575</strain>
    </source>
</reference>
<gene>
    <name evidence="3" type="ORF">EV138_1572</name>
</gene>
<dbReference type="AlphaFoldDB" id="A0A4V3FJY0"/>
<evidence type="ECO:0000313" key="3">
    <source>
        <dbReference type="EMBL" id="TDU88033.1"/>
    </source>
</evidence>
<protein>
    <recommendedName>
        <fullName evidence="5">Lipoprotein</fullName>
    </recommendedName>
</protein>
<dbReference type="Proteomes" id="UP000295151">
    <property type="component" value="Unassembled WGS sequence"/>
</dbReference>
<name>A0A4V3FJY0_9ACTN</name>
<feature type="compositionally biased region" description="Pro residues" evidence="1">
    <location>
        <begin position="45"/>
        <end position="54"/>
    </location>
</feature>
<dbReference type="RefSeq" id="WP_133977720.1">
    <property type="nucleotide sequence ID" value="NZ_SOCE01000001.1"/>
</dbReference>
<feature type="chain" id="PRO_5039465699" description="Lipoprotein" evidence="2">
    <location>
        <begin position="19"/>
        <end position="316"/>
    </location>
</feature>
<keyword evidence="2" id="KW-0732">Signal</keyword>
<accession>A0A4V3FJY0</accession>
<feature type="region of interest" description="Disordered" evidence="1">
    <location>
        <begin position="34"/>
        <end position="58"/>
    </location>
</feature>
<dbReference type="EMBL" id="SOCE01000001">
    <property type="protein sequence ID" value="TDU88033.1"/>
    <property type="molecule type" value="Genomic_DNA"/>
</dbReference>
<dbReference type="OrthoDB" id="9812120at2"/>
<evidence type="ECO:0008006" key="5">
    <source>
        <dbReference type="Google" id="ProtNLM"/>
    </source>
</evidence>
<organism evidence="3 4">
    <name type="scientific">Kribbella voronezhensis</name>
    <dbReference type="NCBI Taxonomy" id="2512212"/>
    <lineage>
        <taxon>Bacteria</taxon>
        <taxon>Bacillati</taxon>
        <taxon>Actinomycetota</taxon>
        <taxon>Actinomycetes</taxon>
        <taxon>Propionibacteriales</taxon>
        <taxon>Kribbellaceae</taxon>
        <taxon>Kribbella</taxon>
    </lineage>
</organism>
<sequence length="316" mass="34359">MSKPACCLLSLTVFLGIAGCSDVPPELPASEQLAEHPAAAAVTPKPKPPAPPQAQLPRGGRLIFPAHQLVAFVGAPGSPALGPLDADLDERARRLERLATSYRGGRSTLPVMELIVVTAQGSAGRDGMYRSRIDPAQIGKYLAVARKYRMLLMLDVQPGRANPVDEVRRLEPWLRLPDVGLAVDPEWQVGPGQVPGRVFGRTTGPQLNAIAAYLSTLVTRYRLPEKLFVFHQLAKPIVRDETAVRTYPGVATVKSVDGIGSRAQKLATYRGLTTKLPRGVRSGFKLFYQEDTRHGVLMTPAQVLAVRPRPELVIYE</sequence>